<dbReference type="GO" id="GO:0000931">
    <property type="term" value="C:gamma-tubulin ring complex"/>
    <property type="evidence" value="ECO:0007669"/>
    <property type="project" value="InterPro"/>
</dbReference>
<name>A0A9W7GB19_9STRA</name>
<feature type="compositionally biased region" description="Basic and acidic residues" evidence="4">
    <location>
        <begin position="772"/>
        <end position="782"/>
    </location>
</feature>
<dbReference type="PANTHER" id="PTHR44329">
    <property type="entry name" value="SERINE/THREONINE-PROTEIN KINASE TNNI3K-RELATED"/>
    <property type="match status" value="1"/>
</dbReference>
<feature type="compositionally biased region" description="Acidic residues" evidence="4">
    <location>
        <begin position="731"/>
        <end position="745"/>
    </location>
</feature>
<protein>
    <recommendedName>
        <fullName evidence="6">Protein kinase domain-containing protein</fullName>
    </recommendedName>
</protein>
<feature type="transmembrane region" description="Helical" evidence="5">
    <location>
        <begin position="182"/>
        <end position="202"/>
    </location>
</feature>
<comment type="caution">
    <text evidence="7">The sequence shown here is derived from an EMBL/GenBank/DDBJ whole genome shotgun (WGS) entry which is preliminary data.</text>
</comment>
<evidence type="ECO:0000259" key="6">
    <source>
        <dbReference type="PROSITE" id="PS50011"/>
    </source>
</evidence>
<accession>A0A9W7GB19</accession>
<dbReference type="InterPro" id="IPR000719">
    <property type="entry name" value="Prot_kinase_dom"/>
</dbReference>
<dbReference type="AlphaFoldDB" id="A0A9W7GB19"/>
<dbReference type="OrthoDB" id="199841at2759"/>
<feature type="binding site" evidence="3">
    <location>
        <position position="420"/>
    </location>
    <ligand>
        <name>ATP</name>
        <dbReference type="ChEBI" id="CHEBI:30616"/>
    </ligand>
</feature>
<dbReference type="GO" id="GO:0004674">
    <property type="term" value="F:protein serine/threonine kinase activity"/>
    <property type="evidence" value="ECO:0007669"/>
    <property type="project" value="TreeGrafter"/>
</dbReference>
<dbReference type="PROSITE" id="PS50011">
    <property type="entry name" value="PROTEIN_KINASE_DOM"/>
    <property type="match status" value="1"/>
</dbReference>
<dbReference type="Gene3D" id="1.10.510.10">
    <property type="entry name" value="Transferase(Phosphotransferase) domain 1"/>
    <property type="match status" value="1"/>
</dbReference>
<dbReference type="GO" id="GO:0005524">
    <property type="term" value="F:ATP binding"/>
    <property type="evidence" value="ECO:0007669"/>
    <property type="project" value="UniProtKB-UniRule"/>
</dbReference>
<dbReference type="GO" id="GO:0033566">
    <property type="term" value="P:gamma-tubulin complex localization"/>
    <property type="evidence" value="ECO:0007669"/>
    <property type="project" value="InterPro"/>
</dbReference>
<evidence type="ECO:0000313" key="7">
    <source>
        <dbReference type="EMBL" id="GMI41863.1"/>
    </source>
</evidence>
<dbReference type="PROSITE" id="PS00107">
    <property type="entry name" value="PROTEIN_KINASE_ATP"/>
    <property type="match status" value="1"/>
</dbReference>
<proteinExistence type="predicted"/>
<dbReference type="SMART" id="SM00220">
    <property type="entry name" value="S_TKc"/>
    <property type="match status" value="1"/>
</dbReference>
<reference evidence="8" key="1">
    <citation type="journal article" date="2023" name="Commun. Biol.">
        <title>Genome analysis of Parmales, the sister group of diatoms, reveals the evolutionary specialization of diatoms from phago-mixotrophs to photoautotrophs.</title>
        <authorList>
            <person name="Ban H."/>
            <person name="Sato S."/>
            <person name="Yoshikawa S."/>
            <person name="Yamada K."/>
            <person name="Nakamura Y."/>
            <person name="Ichinomiya M."/>
            <person name="Sato N."/>
            <person name="Blanc-Mathieu R."/>
            <person name="Endo H."/>
            <person name="Kuwata A."/>
            <person name="Ogata H."/>
        </authorList>
    </citation>
    <scope>NUCLEOTIDE SEQUENCE [LARGE SCALE GENOMIC DNA]</scope>
</reference>
<feature type="transmembrane region" description="Helical" evidence="5">
    <location>
        <begin position="152"/>
        <end position="170"/>
    </location>
</feature>
<feature type="domain" description="Protein kinase" evidence="6">
    <location>
        <begin position="393"/>
        <end position="685"/>
    </location>
</feature>
<sequence length="782" mass="88416">MSTAASSTHDSRSAALDVVESIANILDVGLEREALSALVELVENGCSPEALVAVVEEMRKEKPYVMRFGDPADNDPAAGCVIGIQSASRYHQKNHERKEIANTLLSASWTLQSSGLFIFIAWVREVAKHALTGVETREAVQGTARYWEVQAAQIYSVVSIIFYAILPTFFDEPLVKIVAPQLVGTIEWALLAAIVGITRVRINRIIHSIGLESSTKYLILTRTHHLLGYLMMMLIFQSFGMGMMDWDIVNWHPSFDPSKTAAGAKFIYDTSHPLRTDLCTVIYSTGFAVIPMPVIYIMYTGNREKNARKRQVESTAGKIIAVQNNAEARVKQLRSSFKNERERLISAVGKLETQIKHLKYNKIEIGAMESARNSMTAASRNELMEVMLNSDDVEIGSLIGKGGFGNVHEGFYKGEIVAVKQIQRVEEESIEQFRFECFLLKHLRHPNVVRFIGVCWDQTLLACVLEYVSNGSLQDHLKKCSGKTHKQLTWKSDLLTTAQEISSSLEYLHHARYWHERAEKGKPPGWRECIIHRDLKPDNLLMTEDWTVKLADFGEARALEVDYNMTMVGTPIYVAPEILKGDMYDEKVDTYSFSICLLSMIRAETSIVRYFLEALRKSMKRKNTKGAGIAILNSRLYAKKWRPLLPTGFVRAYPKFSKFISDCWADDPASRPSFSVIKKLLHSSISSEVMSRPEPSITFLSKEDDLIYQKREARGEEDAYASVSRMLEAQNDEYESGEDDYDLEDSLLKRKEREKRKKEEGEASGEGYTARNEIRVGESATK</sequence>
<feature type="transmembrane region" description="Helical" evidence="5">
    <location>
        <begin position="281"/>
        <end position="299"/>
    </location>
</feature>
<evidence type="ECO:0000256" key="4">
    <source>
        <dbReference type="SAM" id="MobiDB-lite"/>
    </source>
</evidence>
<evidence type="ECO:0000256" key="1">
    <source>
        <dbReference type="ARBA" id="ARBA00022741"/>
    </source>
</evidence>
<keyword evidence="5" id="KW-0472">Membrane</keyword>
<evidence type="ECO:0000313" key="8">
    <source>
        <dbReference type="Proteomes" id="UP001165065"/>
    </source>
</evidence>
<feature type="region of interest" description="Disordered" evidence="4">
    <location>
        <begin position="731"/>
        <end position="782"/>
    </location>
</feature>
<feature type="transmembrane region" description="Helical" evidence="5">
    <location>
        <begin position="223"/>
        <end position="244"/>
    </location>
</feature>
<dbReference type="InterPro" id="IPR011009">
    <property type="entry name" value="Kinase-like_dom_sf"/>
</dbReference>
<dbReference type="Proteomes" id="UP001165065">
    <property type="component" value="Unassembled WGS sequence"/>
</dbReference>
<keyword evidence="1 3" id="KW-0547">Nucleotide-binding</keyword>
<evidence type="ECO:0000256" key="2">
    <source>
        <dbReference type="ARBA" id="ARBA00022840"/>
    </source>
</evidence>
<organism evidence="7 8">
    <name type="scientific">Triparma columacea</name>
    <dbReference type="NCBI Taxonomy" id="722753"/>
    <lineage>
        <taxon>Eukaryota</taxon>
        <taxon>Sar</taxon>
        <taxon>Stramenopiles</taxon>
        <taxon>Ochrophyta</taxon>
        <taxon>Bolidophyceae</taxon>
        <taxon>Parmales</taxon>
        <taxon>Triparmaceae</taxon>
        <taxon>Triparma</taxon>
    </lineage>
</organism>
<evidence type="ECO:0000256" key="3">
    <source>
        <dbReference type="PROSITE-ProRule" id="PRU10141"/>
    </source>
</evidence>
<evidence type="ECO:0000256" key="5">
    <source>
        <dbReference type="SAM" id="Phobius"/>
    </source>
</evidence>
<feature type="compositionally biased region" description="Basic and acidic residues" evidence="4">
    <location>
        <begin position="746"/>
        <end position="761"/>
    </location>
</feature>
<dbReference type="Gene3D" id="3.30.200.20">
    <property type="entry name" value="Phosphorylase Kinase, domain 1"/>
    <property type="match status" value="1"/>
</dbReference>
<dbReference type="InterPro" id="IPR051681">
    <property type="entry name" value="Ser/Thr_Kinases-Pseudokinases"/>
</dbReference>
<dbReference type="SUPFAM" id="SSF56112">
    <property type="entry name" value="Protein kinase-like (PK-like)"/>
    <property type="match status" value="1"/>
</dbReference>
<keyword evidence="5" id="KW-0812">Transmembrane</keyword>
<dbReference type="InterPro" id="IPR022214">
    <property type="entry name" value="MZT1"/>
</dbReference>
<keyword evidence="2 3" id="KW-0067">ATP-binding</keyword>
<dbReference type="InterPro" id="IPR008271">
    <property type="entry name" value="Ser/Thr_kinase_AS"/>
</dbReference>
<dbReference type="Pfam" id="PF00069">
    <property type="entry name" value="Pkinase"/>
    <property type="match status" value="1"/>
</dbReference>
<dbReference type="InterPro" id="IPR017441">
    <property type="entry name" value="Protein_kinase_ATP_BS"/>
</dbReference>
<dbReference type="Pfam" id="PF12554">
    <property type="entry name" value="MOZART1"/>
    <property type="match status" value="1"/>
</dbReference>
<dbReference type="PROSITE" id="PS00108">
    <property type="entry name" value="PROTEIN_KINASE_ST"/>
    <property type="match status" value="1"/>
</dbReference>
<gene>
    <name evidence="7" type="ORF">TrCOL_g327</name>
</gene>
<dbReference type="EMBL" id="BRYA01000159">
    <property type="protein sequence ID" value="GMI41863.1"/>
    <property type="molecule type" value="Genomic_DNA"/>
</dbReference>
<keyword evidence="5" id="KW-1133">Transmembrane helix</keyword>
<keyword evidence="8" id="KW-1185">Reference proteome</keyword>